<evidence type="ECO:0000313" key="4">
    <source>
        <dbReference type="Proteomes" id="UP000306628"/>
    </source>
</evidence>
<comment type="caution">
    <text evidence="3">The sequence shown here is derived from an EMBL/GenBank/DDBJ whole genome shotgun (WGS) entry which is preliminary data.</text>
</comment>
<dbReference type="InterPro" id="IPR013154">
    <property type="entry name" value="ADH-like_N"/>
</dbReference>
<dbReference type="InterPro" id="IPR002364">
    <property type="entry name" value="Quin_OxRdtase/zeta-crystal_CS"/>
</dbReference>
<feature type="domain" description="Enoyl reductase (ER)" evidence="2">
    <location>
        <begin position="10"/>
        <end position="320"/>
    </location>
</feature>
<organism evidence="3 4">
    <name type="scientific">Nonomuraea zeae</name>
    <dbReference type="NCBI Taxonomy" id="1642303"/>
    <lineage>
        <taxon>Bacteria</taxon>
        <taxon>Bacillati</taxon>
        <taxon>Actinomycetota</taxon>
        <taxon>Actinomycetes</taxon>
        <taxon>Streptosporangiales</taxon>
        <taxon>Streptosporangiaceae</taxon>
        <taxon>Nonomuraea</taxon>
    </lineage>
</organism>
<dbReference type="InterPro" id="IPR050700">
    <property type="entry name" value="YIM1/Zinc_Alcohol_DH_Fams"/>
</dbReference>
<dbReference type="Gene3D" id="3.90.180.10">
    <property type="entry name" value="Medium-chain alcohol dehydrogenases, catalytic domain"/>
    <property type="match status" value="1"/>
</dbReference>
<evidence type="ECO:0000313" key="3">
    <source>
        <dbReference type="EMBL" id="TMR31987.1"/>
    </source>
</evidence>
<proteinExistence type="predicted"/>
<dbReference type="PANTHER" id="PTHR11695">
    <property type="entry name" value="ALCOHOL DEHYDROGENASE RELATED"/>
    <property type="match status" value="1"/>
</dbReference>
<dbReference type="InterPro" id="IPR036291">
    <property type="entry name" value="NAD(P)-bd_dom_sf"/>
</dbReference>
<gene>
    <name evidence="3" type="ORF">ETD85_24065</name>
</gene>
<dbReference type="PANTHER" id="PTHR11695:SF294">
    <property type="entry name" value="RETICULON-4-INTERACTING PROTEIN 1, MITOCHONDRIAL"/>
    <property type="match status" value="1"/>
</dbReference>
<dbReference type="EMBL" id="VCKX01000075">
    <property type="protein sequence ID" value="TMR31987.1"/>
    <property type="molecule type" value="Genomic_DNA"/>
</dbReference>
<dbReference type="RefSeq" id="WP_138692040.1">
    <property type="nucleotide sequence ID" value="NZ_JBHSAZ010000043.1"/>
</dbReference>
<dbReference type="InterPro" id="IPR020843">
    <property type="entry name" value="ER"/>
</dbReference>
<evidence type="ECO:0000259" key="2">
    <source>
        <dbReference type="SMART" id="SM00829"/>
    </source>
</evidence>
<dbReference type="InterPro" id="IPR011032">
    <property type="entry name" value="GroES-like_sf"/>
</dbReference>
<dbReference type="SMART" id="SM00829">
    <property type="entry name" value="PKS_ER"/>
    <property type="match status" value="1"/>
</dbReference>
<evidence type="ECO:0000256" key="1">
    <source>
        <dbReference type="ARBA" id="ARBA00023002"/>
    </source>
</evidence>
<dbReference type="SUPFAM" id="SSF51735">
    <property type="entry name" value="NAD(P)-binding Rossmann-fold domains"/>
    <property type="match status" value="1"/>
</dbReference>
<dbReference type="SUPFAM" id="SSF50129">
    <property type="entry name" value="GroES-like"/>
    <property type="match status" value="1"/>
</dbReference>
<keyword evidence="4" id="KW-1185">Reference proteome</keyword>
<dbReference type="Proteomes" id="UP000306628">
    <property type="component" value="Unassembled WGS sequence"/>
</dbReference>
<dbReference type="Pfam" id="PF08240">
    <property type="entry name" value="ADH_N"/>
    <property type="match status" value="1"/>
</dbReference>
<dbReference type="OrthoDB" id="3727682at2"/>
<dbReference type="AlphaFoldDB" id="A0A5S4GG75"/>
<dbReference type="Gene3D" id="3.40.50.720">
    <property type="entry name" value="NAD(P)-binding Rossmann-like Domain"/>
    <property type="match status" value="1"/>
</dbReference>
<dbReference type="Pfam" id="PF13602">
    <property type="entry name" value="ADH_zinc_N_2"/>
    <property type="match status" value="1"/>
</dbReference>
<protein>
    <submittedName>
        <fullName evidence="3">NAD(P)-dependent alcohol dehydrogenase</fullName>
    </submittedName>
</protein>
<dbReference type="GO" id="GO:0008270">
    <property type="term" value="F:zinc ion binding"/>
    <property type="evidence" value="ECO:0007669"/>
    <property type="project" value="InterPro"/>
</dbReference>
<dbReference type="CDD" id="cd08267">
    <property type="entry name" value="MDR1"/>
    <property type="match status" value="1"/>
</dbReference>
<dbReference type="PROSITE" id="PS01162">
    <property type="entry name" value="QOR_ZETA_CRYSTAL"/>
    <property type="match status" value="1"/>
</dbReference>
<sequence>MKAIVQDKYGSAGVLRLGEVPKPVPGGGEALVRVHAASITHGDLVTMTGLPYLGRLSFGLRGPRQRVPGRDVAGVVEAVGDNVTSLKPGDEVYAEIPAGGFAEYAAVPEKLLAHKPANLTFDQAAAVPWAANTALQGLRDRGGIARGQRVLINGASGGVGTFAVQIAKSFGAEVTGVCSTRNVELVRSIGADHVVDYTREDFTAGGRRYDLLFDLAGNRSLAECRRVLVPGGILVLSSSKGGRWLGPMGRLMGALALSPFVRQSLRGFMAKRSRENLAELTKLVESGRITPAIDRTYPLSEVPEAMRYFGEEHARAKIVITV</sequence>
<keyword evidence="1" id="KW-0560">Oxidoreductase</keyword>
<reference evidence="3 4" key="1">
    <citation type="submission" date="2019-05" db="EMBL/GenBank/DDBJ databases">
        <title>Draft genome sequence of Nonomuraea zeae DSM 100528.</title>
        <authorList>
            <person name="Saricaoglu S."/>
            <person name="Isik K."/>
        </authorList>
    </citation>
    <scope>NUCLEOTIDE SEQUENCE [LARGE SCALE GENOMIC DNA]</scope>
    <source>
        <strain evidence="3 4">DSM 100528</strain>
    </source>
</reference>
<accession>A0A5S4GG75</accession>
<dbReference type="GO" id="GO:0016491">
    <property type="term" value="F:oxidoreductase activity"/>
    <property type="evidence" value="ECO:0007669"/>
    <property type="project" value="UniProtKB-KW"/>
</dbReference>
<name>A0A5S4GG75_9ACTN</name>